<dbReference type="Gene3D" id="1.20.120.1220">
    <property type="match status" value="1"/>
</dbReference>
<keyword evidence="4" id="KW-0997">Cell inner membrane</keyword>
<evidence type="ECO:0000259" key="11">
    <source>
        <dbReference type="Pfam" id="PF01478"/>
    </source>
</evidence>
<keyword evidence="9" id="KW-0808">Transferase</keyword>
<comment type="similarity">
    <text evidence="2 8">Belongs to the peptidase A24 family.</text>
</comment>
<feature type="transmembrane region" description="Helical" evidence="10">
    <location>
        <begin position="12"/>
        <end position="32"/>
    </location>
</feature>
<evidence type="ECO:0000313" key="13">
    <source>
        <dbReference type="EMBL" id="CAH0534437.1"/>
    </source>
</evidence>
<dbReference type="Pfam" id="PF06750">
    <property type="entry name" value="A24_N_bact"/>
    <property type="match status" value="1"/>
</dbReference>
<gene>
    <name evidence="13" type="primary">outO</name>
    <name evidence="13" type="ORF">VST7929_02369</name>
</gene>
<evidence type="ECO:0000313" key="14">
    <source>
        <dbReference type="Proteomes" id="UP000838672"/>
    </source>
</evidence>
<evidence type="ECO:0000259" key="12">
    <source>
        <dbReference type="Pfam" id="PF06750"/>
    </source>
</evidence>
<dbReference type="InterPro" id="IPR014032">
    <property type="entry name" value="Peptidase_A24A_bac"/>
</dbReference>
<feature type="transmembrane region" description="Helical" evidence="10">
    <location>
        <begin position="183"/>
        <end position="204"/>
    </location>
</feature>
<keyword evidence="9" id="KW-0378">Hydrolase</keyword>
<keyword evidence="14" id="KW-1185">Reference proteome</keyword>
<reference evidence="13" key="1">
    <citation type="submission" date="2021-11" db="EMBL/GenBank/DDBJ databases">
        <authorList>
            <person name="Rodrigo-Torres L."/>
            <person name="Arahal R. D."/>
            <person name="Lucena T."/>
        </authorList>
    </citation>
    <scope>NUCLEOTIDE SEQUENCE</scope>
    <source>
        <strain evidence="13">CECT 7929</strain>
    </source>
</reference>
<evidence type="ECO:0000256" key="6">
    <source>
        <dbReference type="ARBA" id="ARBA00022989"/>
    </source>
</evidence>
<comment type="function">
    <text evidence="9">Plays an essential role in type IV pili and type II pseudopili formation by proteolytically removing the leader sequence from substrate proteins and subsequently monomethylating the alpha-amino group of the newly exposed N-terminal phenylalanine.</text>
</comment>
<dbReference type="Proteomes" id="UP000838672">
    <property type="component" value="Unassembled WGS sequence"/>
</dbReference>
<evidence type="ECO:0000256" key="4">
    <source>
        <dbReference type="ARBA" id="ARBA00022519"/>
    </source>
</evidence>
<feature type="transmembrane region" description="Helical" evidence="10">
    <location>
        <begin position="159"/>
        <end position="177"/>
    </location>
</feature>
<feature type="domain" description="Prepilin peptidase A24 N-terminal" evidence="12">
    <location>
        <begin position="19"/>
        <end position="124"/>
    </location>
</feature>
<comment type="subcellular location">
    <subcellularLocation>
        <location evidence="1">Cell inner membrane</location>
        <topology evidence="1">Multi-pass membrane protein</topology>
    </subcellularLocation>
    <subcellularLocation>
        <location evidence="9">Cell membrane</location>
        <topology evidence="9">Multi-pass membrane protein</topology>
    </subcellularLocation>
</comment>
<keyword evidence="3" id="KW-1003">Cell membrane</keyword>
<evidence type="ECO:0000256" key="2">
    <source>
        <dbReference type="ARBA" id="ARBA00005801"/>
    </source>
</evidence>
<evidence type="ECO:0000256" key="10">
    <source>
        <dbReference type="SAM" id="Phobius"/>
    </source>
</evidence>
<protein>
    <recommendedName>
        <fullName evidence="9">Prepilin leader peptidase/N-methyltransferase</fullName>
        <ecNumber evidence="9">2.1.1.-</ecNumber>
        <ecNumber evidence="9">3.4.23.43</ecNumber>
    </recommendedName>
</protein>
<evidence type="ECO:0000256" key="7">
    <source>
        <dbReference type="ARBA" id="ARBA00023136"/>
    </source>
</evidence>
<keyword evidence="9" id="KW-0489">Methyltransferase</keyword>
<dbReference type="PANTHER" id="PTHR30487">
    <property type="entry name" value="TYPE 4 PREPILIN-LIKE PROTEINS LEADER PEPTIDE-PROCESSING ENZYME"/>
    <property type="match status" value="1"/>
</dbReference>
<evidence type="ECO:0000256" key="3">
    <source>
        <dbReference type="ARBA" id="ARBA00022475"/>
    </source>
</evidence>
<feature type="domain" description="Prepilin type IV endopeptidase peptidase" evidence="11">
    <location>
        <begin position="136"/>
        <end position="245"/>
    </location>
</feature>
<evidence type="ECO:0000256" key="8">
    <source>
        <dbReference type="RuleBase" id="RU003793"/>
    </source>
</evidence>
<dbReference type="PRINTS" id="PR00864">
    <property type="entry name" value="PREPILNPTASE"/>
</dbReference>
<keyword evidence="7 10" id="KW-0472">Membrane</keyword>
<dbReference type="InterPro" id="IPR010627">
    <property type="entry name" value="Prepilin_pept_A24_N"/>
</dbReference>
<feature type="transmembrane region" description="Helical" evidence="10">
    <location>
        <begin position="260"/>
        <end position="283"/>
    </location>
</feature>
<evidence type="ECO:0000256" key="1">
    <source>
        <dbReference type="ARBA" id="ARBA00004429"/>
    </source>
</evidence>
<dbReference type="EC" id="2.1.1.-" evidence="9"/>
<feature type="transmembrane region" description="Helical" evidence="10">
    <location>
        <begin position="130"/>
        <end position="147"/>
    </location>
</feature>
<dbReference type="EMBL" id="CAKLDI010000001">
    <property type="protein sequence ID" value="CAH0534437.1"/>
    <property type="molecule type" value="Genomic_DNA"/>
</dbReference>
<keyword evidence="9" id="KW-0511">Multifunctional enzyme</keyword>
<sequence>MAALFELYPWTYPFLITFFGLLVGSFLNVVVYRLPIMMKKQWQAEVEEYQQQPQEDLPEGTFNLVVPRSRCPQCNHAISALENIPVISWLCLGGKCRSCKSPISKRYPTVELISAIMALTVAWVLPFSYWSLALVFATFALISLTLIDLDEMLLPDQITLPLMWAGILLALLNLSPLSLEQSVIGAMAGYLSLWSVYWAFKLLTGKEGMGYGDFKLLAALGAWGGWQILPLVILISSLLGAVVGVIMMRRNPEQGGAIPFGPYLAAAGWIALLWGPEIIAWYLGLYAA</sequence>
<organism evidence="13 14">
    <name type="scientific">Vibrio stylophorae</name>
    <dbReference type="NCBI Taxonomy" id="659351"/>
    <lineage>
        <taxon>Bacteria</taxon>
        <taxon>Pseudomonadati</taxon>
        <taxon>Pseudomonadota</taxon>
        <taxon>Gammaproteobacteria</taxon>
        <taxon>Vibrionales</taxon>
        <taxon>Vibrionaceae</taxon>
        <taxon>Vibrio</taxon>
    </lineage>
</organism>
<evidence type="ECO:0000256" key="5">
    <source>
        <dbReference type="ARBA" id="ARBA00022692"/>
    </source>
</evidence>
<dbReference type="EC" id="3.4.23.43" evidence="9"/>
<keyword evidence="5 9" id="KW-0812">Transmembrane</keyword>
<feature type="transmembrane region" description="Helical" evidence="10">
    <location>
        <begin position="216"/>
        <end position="248"/>
    </location>
</feature>
<comment type="caution">
    <text evidence="13">The sequence shown here is derived from an EMBL/GenBank/DDBJ whole genome shotgun (WGS) entry which is preliminary data.</text>
</comment>
<dbReference type="RefSeq" id="WP_237467068.1">
    <property type="nucleotide sequence ID" value="NZ_CAKLDI010000001.1"/>
</dbReference>
<dbReference type="PANTHER" id="PTHR30487:SF0">
    <property type="entry name" value="PREPILIN LEADER PEPTIDASE_N-METHYLTRANSFERASE-RELATED"/>
    <property type="match status" value="1"/>
</dbReference>
<keyword evidence="9" id="KW-0645">Protease</keyword>
<dbReference type="InterPro" id="IPR000045">
    <property type="entry name" value="Prepilin_IV_endopep_pep"/>
</dbReference>
<proteinExistence type="inferred from homology"/>
<dbReference type="Pfam" id="PF01478">
    <property type="entry name" value="Peptidase_A24"/>
    <property type="match status" value="1"/>
</dbReference>
<comment type="catalytic activity">
    <reaction evidence="9">
        <text>Typically cleaves a -Gly-|-Phe- bond to release an N-terminal, basic peptide of 5-8 residues from type IV prepilin, and then N-methylates the new N-terminal amino group, the methyl donor being S-adenosyl-L-methionine.</text>
        <dbReference type="EC" id="3.4.23.43"/>
    </reaction>
</comment>
<evidence type="ECO:0000256" key="9">
    <source>
        <dbReference type="RuleBase" id="RU003794"/>
    </source>
</evidence>
<keyword evidence="6 10" id="KW-1133">Transmembrane helix</keyword>
<name>A0ABN8DUJ6_9VIBR</name>
<dbReference type="InterPro" id="IPR050882">
    <property type="entry name" value="Prepilin_peptidase/N-MTase"/>
</dbReference>
<accession>A0ABN8DUJ6</accession>